<dbReference type="EMBL" id="JAXIVS010000008">
    <property type="protein sequence ID" value="MDY7229504.1"/>
    <property type="molecule type" value="Genomic_DNA"/>
</dbReference>
<sequence>MRRVSPWKASVGLGVGAGVLALVLWGCFRQSAPPASAAPGTLFAAQTSFDFVVFLPPQAVAPTPAKLGELVGQRFQSLRWVGEGRPTEPPPTVRVTEHTTREFPLPEGEMLELAVRHLSPQEQSGLAASERILLLQFTTVPPGLEAVRQAHELALELARTTGGLLWDEESGEFFSIDKWQEFRLAEWEGGEPRLARHFNSRLYTEGDGTARFVTVGMRKFGLPDLEVRHVPETLTGKVGTLINIVAQLMIEGTAVREDGTFPVALNALKLASMRERLLQQVQDGARAGVVLNLVPADPKQADRDNRLLEIRFPSEPGDSPSERPYAAITALFGGKDEIVSAPHDDALLEASSRAREELLTRLKPRFLEGLRSGERLFVKAPFDTSSGGTEWMWVHVITWEGSTIQGVLDSQPDEVPGLKAGSKVTVEEGSLFDYLLVSQDGTFEGNQTERLLIERSRQGGRGGSR</sequence>
<dbReference type="RefSeq" id="WP_321548225.1">
    <property type="nucleotide sequence ID" value="NZ_JAXIVS010000008.1"/>
</dbReference>
<dbReference type="InterPro" id="IPR018756">
    <property type="entry name" value="DUF2314"/>
</dbReference>
<accession>A0ABU5H7Q5</accession>
<comment type="caution">
    <text evidence="2">The sequence shown here is derived from an EMBL/GenBank/DDBJ whole genome shotgun (WGS) entry which is preliminary data.</text>
</comment>
<feature type="domain" description="DUF2314" evidence="1">
    <location>
        <begin position="374"/>
        <end position="448"/>
    </location>
</feature>
<organism evidence="2 3">
    <name type="scientific">Hyalangium rubrum</name>
    <dbReference type="NCBI Taxonomy" id="3103134"/>
    <lineage>
        <taxon>Bacteria</taxon>
        <taxon>Pseudomonadati</taxon>
        <taxon>Myxococcota</taxon>
        <taxon>Myxococcia</taxon>
        <taxon>Myxococcales</taxon>
        <taxon>Cystobacterineae</taxon>
        <taxon>Archangiaceae</taxon>
        <taxon>Hyalangium</taxon>
    </lineage>
</organism>
<evidence type="ECO:0000313" key="3">
    <source>
        <dbReference type="Proteomes" id="UP001291309"/>
    </source>
</evidence>
<dbReference type="Proteomes" id="UP001291309">
    <property type="component" value="Unassembled WGS sequence"/>
</dbReference>
<keyword evidence="3" id="KW-1185">Reference proteome</keyword>
<gene>
    <name evidence="2" type="ORF">SYV04_24135</name>
</gene>
<evidence type="ECO:0000259" key="1">
    <source>
        <dbReference type="Pfam" id="PF10077"/>
    </source>
</evidence>
<name>A0ABU5H7Q5_9BACT</name>
<protein>
    <submittedName>
        <fullName evidence="2">DUF2314 domain-containing protein</fullName>
    </submittedName>
</protein>
<evidence type="ECO:0000313" key="2">
    <source>
        <dbReference type="EMBL" id="MDY7229504.1"/>
    </source>
</evidence>
<proteinExistence type="predicted"/>
<dbReference type="Pfam" id="PF10077">
    <property type="entry name" value="DUF2314"/>
    <property type="match status" value="1"/>
</dbReference>
<reference evidence="2 3" key="1">
    <citation type="submission" date="2023-12" db="EMBL/GenBank/DDBJ databases">
        <title>the genome sequence of Hyalangium sp. s54d21.</title>
        <authorList>
            <person name="Zhang X."/>
        </authorList>
    </citation>
    <scope>NUCLEOTIDE SEQUENCE [LARGE SCALE GENOMIC DNA]</scope>
    <source>
        <strain evidence="3">s54d21</strain>
    </source>
</reference>